<keyword evidence="3" id="KW-1185">Reference proteome</keyword>
<comment type="caution">
    <text evidence="2">The sequence shown here is derived from an EMBL/GenBank/DDBJ whole genome shotgun (WGS) entry which is preliminary data.</text>
</comment>
<dbReference type="AlphaFoldDB" id="A0A8I1GI41"/>
<proteinExistence type="predicted"/>
<gene>
    <name evidence="2" type="ORF">JDN41_13785</name>
</gene>
<evidence type="ECO:0000313" key="3">
    <source>
        <dbReference type="Proteomes" id="UP000623250"/>
    </source>
</evidence>
<dbReference type="EMBL" id="JAEMUK010000079">
    <property type="protein sequence ID" value="MBJ7544621.1"/>
    <property type="molecule type" value="Genomic_DNA"/>
</dbReference>
<accession>A0A8I1GI41</accession>
<dbReference type="RefSeq" id="WP_199502498.1">
    <property type="nucleotide sequence ID" value="NZ_JAEMUK010000079.1"/>
</dbReference>
<protein>
    <recommendedName>
        <fullName evidence="4">Twin-arginine translocation pathway signal</fullName>
    </recommendedName>
</protein>
<evidence type="ECO:0000313" key="2">
    <source>
        <dbReference type="EMBL" id="MBJ7544621.1"/>
    </source>
</evidence>
<dbReference type="Proteomes" id="UP000623250">
    <property type="component" value="Unassembled WGS sequence"/>
</dbReference>
<feature type="chain" id="PRO_5034950366" description="Twin-arginine translocation pathway signal" evidence="1">
    <location>
        <begin position="28"/>
        <end position="166"/>
    </location>
</feature>
<organism evidence="2 3">
    <name type="scientific">Rhodomicrobium udaipurense</name>
    <dbReference type="NCBI Taxonomy" id="1202716"/>
    <lineage>
        <taxon>Bacteria</taxon>
        <taxon>Pseudomonadati</taxon>
        <taxon>Pseudomonadota</taxon>
        <taxon>Alphaproteobacteria</taxon>
        <taxon>Hyphomicrobiales</taxon>
        <taxon>Hyphomicrobiaceae</taxon>
        <taxon>Rhodomicrobium</taxon>
    </lineage>
</organism>
<name>A0A8I1GI41_9HYPH</name>
<evidence type="ECO:0008006" key="4">
    <source>
        <dbReference type="Google" id="ProtNLM"/>
    </source>
</evidence>
<sequence>MDHVNRRAVLTGLAAAAATVASGAARADDWKAYHNPRFDFSFEYPGWFAAADTSENSDGSRFEAKDGAAILAYGSWNALDENPLTIEQHEAFVRGNDDYSGLTYRFADAKTLVLSGLRGETVYYEKYLLVRDNDLILNLQITYPAQYKPVYDPLIGRMAKSLRYNQ</sequence>
<reference evidence="2 3" key="1">
    <citation type="submission" date="2020-12" db="EMBL/GenBank/DDBJ databases">
        <title>Revised draft genomes of Rhodomicrobium vannielii ATCC 17100 and Rhodomicrobium udaipurense JA643.</title>
        <authorList>
            <person name="Conners E.M."/>
            <person name="Davenport E.J."/>
            <person name="Bose A."/>
        </authorList>
    </citation>
    <scope>NUCLEOTIDE SEQUENCE [LARGE SCALE GENOMIC DNA]</scope>
    <source>
        <strain evidence="2 3">JA643</strain>
    </source>
</reference>
<evidence type="ECO:0000256" key="1">
    <source>
        <dbReference type="SAM" id="SignalP"/>
    </source>
</evidence>
<dbReference type="InterPro" id="IPR006311">
    <property type="entry name" value="TAT_signal"/>
</dbReference>
<dbReference type="PROSITE" id="PS51318">
    <property type="entry name" value="TAT"/>
    <property type="match status" value="1"/>
</dbReference>
<feature type="signal peptide" evidence="1">
    <location>
        <begin position="1"/>
        <end position="27"/>
    </location>
</feature>
<keyword evidence="1" id="KW-0732">Signal</keyword>